<dbReference type="InterPro" id="IPR031161">
    <property type="entry name" value="Peptidase_M60_dom"/>
</dbReference>
<dbReference type="Gene3D" id="2.60.120.260">
    <property type="entry name" value="Galactose-binding domain-like"/>
    <property type="match status" value="1"/>
</dbReference>
<dbReference type="OrthoDB" id="26611at2759"/>
<dbReference type="SUPFAM" id="SSF49785">
    <property type="entry name" value="Galactose-binding domain-like"/>
    <property type="match status" value="1"/>
</dbReference>
<dbReference type="VEuPathDB" id="AmoebaDB:EDI_238810"/>
<sequence length="1114" mass="125748">MLGTKGIIAIVAIASAIVTGVIIIVVVVTLSVVLTRDNVEETNLVDISDIITNDPQMTNEMDTLEVISSSKFSGTKPKEWQMKYTKYPYWRCGLTFTNEEKQNIIDENKEYMNSLLELIKSGSLGRMPEKFGGEKQFEADEVNWNADRLEVRYGVFGRVFGQRAVAWAFPGEVVTIKFPKGMSYKGVQVSIGKCNHNPSDQWLDNISRWSNDRMPIDSIGFDLGKNTTESYIINDTFKIGSPFGGMVYLRLDATFTNSFYVTFSNVGRAPIINYNITTNEEWNSVLKNAPGNVAEIRTPGNRLVFTSRHIRNLEDAQYISDYWLKAISISNYAVTLENIPITLNFDQRVDAGAAVAFVGRWFTQHPSDWASGCVNKEGLINSGNWGPLHEMNHHMQGTYLRGGNWGIKEPGEETNNVMTSINYILYTNIAGHRNQGLSGWNYVSDGYSTIYKILNGENDQPHLRSYVNIAHAFGTDTLIALVKSYYGLWYENNYEGEYSIKRDSTSAFCLLAAIATKRDTRYLCSLFKYDIQQNVSEAIKNMNYPTYYPFFNVYAMSYNGNYYGRTYKIPYGTTRLNFTATTAIDPSATSVSYTIKSGLTKGKLEQVEENVYDYTPNFGADENDTFVLNIDCIVNGEKVHIEQDGTFELDPHQVEYEVYKDVKTKDMEQALNTIQNKTSNYTGTSTFFGIGNYDDGTMQSMLVEKGKLIVPTSGYYTLFMKADDLGRLLLNVNGEYEQLLNVKTYLGGYSKTINGTYATVKLEKDTEYPFILYNLNTGGQGFIRIGYCYQGTDQSSVNVSKCSVLDIGSSMILNEKVKAGAKEPEFQIPPIKYSRPTRFLTNAYRTIPKCLNGDDDCSIKCISLPLKQDDSNKCSNMFDDNYSTMYHSRWTGGGTTFPVNYTFEFPENVTFNNLYIHHRRPQDSWGYFEIFIKSPETGEMKLLEEYNHQQSTTTEIDFQDLITTDSVQFIVYNNSNGGNYVNVVELSFNIKESFKNYTNSFGPNIKSQGFKKVITPGASGGYLAVNEHEGKGSLCFKAKVTKFGLYGFRKPTSGKFRVTIDSQQGEVTSQSYFSDSERTLFYTHTFDETEANKVHDICVDVVEGTINLDIIGSS</sequence>
<dbReference type="SMART" id="SM01276">
    <property type="entry name" value="M60-like"/>
    <property type="match status" value="1"/>
</dbReference>
<evidence type="ECO:0000256" key="1">
    <source>
        <dbReference type="SAM" id="Phobius"/>
    </source>
</evidence>
<dbReference type="AlphaFoldDB" id="B0EHJ4"/>
<dbReference type="eggNOG" id="ENOG502RF7K">
    <property type="taxonomic scope" value="Eukaryota"/>
</dbReference>
<gene>
    <name evidence="4" type="ORF">EDI_238810</name>
</gene>
<evidence type="ECO:0000313" key="5">
    <source>
        <dbReference type="Proteomes" id="UP000008076"/>
    </source>
</evidence>
<dbReference type="OMA" id="QVSIGKC"/>
<keyword evidence="5" id="KW-1185">Reference proteome</keyword>
<dbReference type="PANTHER" id="PTHR15730:SF5">
    <property type="entry name" value="SI:CH211-210B2.2-RELATED"/>
    <property type="match status" value="1"/>
</dbReference>
<evidence type="ECO:0000259" key="2">
    <source>
        <dbReference type="PROSITE" id="PS51723"/>
    </source>
</evidence>
<dbReference type="PROSITE" id="PS51723">
    <property type="entry name" value="PEPTIDASE_M60"/>
    <property type="match status" value="1"/>
</dbReference>
<evidence type="ECO:0000313" key="4">
    <source>
        <dbReference type="EMBL" id="EDR25992.1"/>
    </source>
</evidence>
<feature type="domain" description="PA14" evidence="3">
    <location>
        <begin position="649"/>
        <end position="801"/>
    </location>
</feature>
<dbReference type="InterPro" id="IPR008979">
    <property type="entry name" value="Galactose-bd-like_sf"/>
</dbReference>
<reference evidence="5" key="1">
    <citation type="submission" date="2007-12" db="EMBL/GenBank/DDBJ databases">
        <title>Annotation of Entamoeba dispar SAW760.</title>
        <authorList>
            <person name="Lorenzi H."/>
            <person name="Inman J."/>
            <person name="Schobel S."/>
            <person name="Amedeo P."/>
            <person name="Caler E."/>
        </authorList>
    </citation>
    <scope>NUCLEOTIDE SEQUENCE [LARGE SCALE GENOMIC DNA]</scope>
    <source>
        <strain evidence="5">ATCC PRA-260 / SAW760</strain>
    </source>
</reference>
<dbReference type="RefSeq" id="XP_001737701.1">
    <property type="nucleotide sequence ID" value="XM_001737649.1"/>
</dbReference>
<dbReference type="InterPro" id="IPR037524">
    <property type="entry name" value="PA14/GLEYA"/>
</dbReference>
<dbReference type="InterPro" id="IPR051244">
    <property type="entry name" value="TCAF"/>
</dbReference>
<dbReference type="PANTHER" id="PTHR15730">
    <property type="entry name" value="EXPERIMENTAL AUTOIMMUNE PROSTATITIS ANTIGEN 2-RELATED"/>
    <property type="match status" value="1"/>
</dbReference>
<dbReference type="Pfam" id="PF13402">
    <property type="entry name" value="Peptidase_M60"/>
    <property type="match status" value="1"/>
</dbReference>
<feature type="domain" description="Peptidase M60" evidence="2">
    <location>
        <begin position="159"/>
        <end position="474"/>
    </location>
</feature>
<evidence type="ECO:0000259" key="3">
    <source>
        <dbReference type="PROSITE" id="PS51820"/>
    </source>
</evidence>
<name>B0EHJ4_ENTDS</name>
<keyword evidence="1" id="KW-0812">Transmembrane</keyword>
<proteinExistence type="predicted"/>
<feature type="transmembrane region" description="Helical" evidence="1">
    <location>
        <begin position="7"/>
        <end position="34"/>
    </location>
</feature>
<dbReference type="Proteomes" id="UP000008076">
    <property type="component" value="Unassembled WGS sequence"/>
</dbReference>
<dbReference type="Gene3D" id="3.40.390.80">
    <property type="entry name" value="Peptidase M60, enhancin-like domain 2"/>
    <property type="match status" value="1"/>
</dbReference>
<dbReference type="KEGG" id="edi:EDI_238810"/>
<dbReference type="GeneID" id="5882757"/>
<dbReference type="EMBL" id="DS549328">
    <property type="protein sequence ID" value="EDR25992.1"/>
    <property type="molecule type" value="Genomic_DNA"/>
</dbReference>
<protein>
    <submittedName>
        <fullName evidence="4">Antigenic protein NP1, putative</fullName>
    </submittedName>
</protein>
<dbReference type="PROSITE" id="PS51820">
    <property type="entry name" value="PA14"/>
    <property type="match status" value="1"/>
</dbReference>
<keyword evidence="1" id="KW-0472">Membrane</keyword>
<organism evidence="5">
    <name type="scientific">Entamoeba dispar (strain ATCC PRA-260 / SAW760)</name>
    <dbReference type="NCBI Taxonomy" id="370354"/>
    <lineage>
        <taxon>Eukaryota</taxon>
        <taxon>Amoebozoa</taxon>
        <taxon>Evosea</taxon>
        <taxon>Archamoebae</taxon>
        <taxon>Mastigamoebida</taxon>
        <taxon>Entamoebidae</taxon>
        <taxon>Entamoeba</taxon>
    </lineage>
</organism>
<accession>B0EHJ4</accession>
<keyword evidence="1" id="KW-1133">Transmembrane helix</keyword>